<feature type="transmembrane region" description="Helical" evidence="6">
    <location>
        <begin position="56"/>
        <end position="73"/>
    </location>
</feature>
<evidence type="ECO:0000256" key="3">
    <source>
        <dbReference type="ARBA" id="ARBA00022692"/>
    </source>
</evidence>
<protein>
    <recommendedName>
        <fullName evidence="9">YitT family protein</fullName>
    </recommendedName>
</protein>
<keyword evidence="3 6" id="KW-0812">Transmembrane</keyword>
<dbReference type="EMBL" id="CP005974">
    <property type="protein sequence ID" value="AJR09688.1"/>
    <property type="molecule type" value="Genomic_DNA"/>
</dbReference>
<dbReference type="PANTHER" id="PTHR33545">
    <property type="entry name" value="UPF0750 MEMBRANE PROTEIN YITT-RELATED"/>
    <property type="match status" value="1"/>
</dbReference>
<dbReference type="STRING" id="658445.H744_2c3037"/>
<keyword evidence="2" id="KW-1003">Cell membrane</keyword>
<evidence type="ECO:0000256" key="6">
    <source>
        <dbReference type="SAM" id="Phobius"/>
    </source>
</evidence>
<evidence type="ECO:0000313" key="8">
    <source>
        <dbReference type="Proteomes" id="UP000032303"/>
    </source>
</evidence>
<gene>
    <name evidence="7" type="ORF">H744_2c3037</name>
</gene>
<name>A0A0C5WRB6_9GAMM</name>
<accession>A0A0C5WRB6</accession>
<keyword evidence="4 6" id="KW-1133">Transmembrane helix</keyword>
<dbReference type="HOGENOM" id="CLU_063199_3_0_6"/>
<dbReference type="Pfam" id="PF02588">
    <property type="entry name" value="YitT_membrane"/>
    <property type="match status" value="1"/>
</dbReference>
<dbReference type="GO" id="GO:0005886">
    <property type="term" value="C:plasma membrane"/>
    <property type="evidence" value="ECO:0007669"/>
    <property type="project" value="UniProtKB-SubCell"/>
</dbReference>
<feature type="transmembrane region" description="Helical" evidence="6">
    <location>
        <begin position="117"/>
        <end position="139"/>
    </location>
</feature>
<evidence type="ECO:0008006" key="9">
    <source>
        <dbReference type="Google" id="ProtNLM"/>
    </source>
</evidence>
<evidence type="ECO:0000256" key="4">
    <source>
        <dbReference type="ARBA" id="ARBA00022989"/>
    </source>
</evidence>
<feature type="transmembrane region" description="Helical" evidence="6">
    <location>
        <begin position="202"/>
        <end position="231"/>
    </location>
</feature>
<evidence type="ECO:0000256" key="1">
    <source>
        <dbReference type="ARBA" id="ARBA00004651"/>
    </source>
</evidence>
<evidence type="ECO:0000256" key="2">
    <source>
        <dbReference type="ARBA" id="ARBA00022475"/>
    </source>
</evidence>
<keyword evidence="8" id="KW-1185">Reference proteome</keyword>
<dbReference type="InterPro" id="IPR051461">
    <property type="entry name" value="UPF0750_membrane"/>
</dbReference>
<comment type="subcellular location">
    <subcellularLocation>
        <location evidence="1">Cell membrane</location>
        <topology evidence="1">Multi-pass membrane protein</topology>
    </subcellularLocation>
</comment>
<dbReference type="Proteomes" id="UP000032303">
    <property type="component" value="Chromosome 2"/>
</dbReference>
<dbReference type="AlphaFoldDB" id="A0A0C5WRB6"/>
<feature type="transmembrane region" description="Helical" evidence="6">
    <location>
        <begin position="151"/>
        <end position="169"/>
    </location>
</feature>
<dbReference type="InterPro" id="IPR003740">
    <property type="entry name" value="YitT"/>
</dbReference>
<evidence type="ECO:0000313" key="7">
    <source>
        <dbReference type="EMBL" id="AJR09688.1"/>
    </source>
</evidence>
<keyword evidence="5 6" id="KW-0472">Membrane</keyword>
<evidence type="ECO:0000256" key="5">
    <source>
        <dbReference type="ARBA" id="ARBA00023136"/>
    </source>
</evidence>
<organism evidence="7 8">
    <name type="scientific">Photobacterium gaetbulicola Gung47</name>
    <dbReference type="NCBI Taxonomy" id="658445"/>
    <lineage>
        <taxon>Bacteria</taxon>
        <taxon>Pseudomonadati</taxon>
        <taxon>Pseudomonadota</taxon>
        <taxon>Gammaproteobacteria</taxon>
        <taxon>Vibrionales</taxon>
        <taxon>Vibrionaceae</taxon>
        <taxon>Photobacterium</taxon>
    </lineage>
</organism>
<dbReference type="PATRIC" id="fig|658445.3.peg.5095"/>
<sequence length="249" mass="27594">MIEINFLRQRNLICTPTNRQISCRLSRLSSMPYIMTPLYIRSVVLSGYHHSLKENIIAILTGTFIVAQGVFFLQQADLLTGGTTGLALLVSQFVDLSFGQLYFLMNCPFYLMAWFRMGKSFAITSVISGGLVSIITDNLHHVLEISRLEPLYCALIGGLLMGLGMLILFRHKTSLGGFNVLVLFLQEKMGWSAGKLQMGIDITILVASFFLVSPMVLMFSVVGAFMLNLVLAMNHKPGRYSGELKPQAG</sequence>
<dbReference type="PANTHER" id="PTHR33545:SF5">
    <property type="entry name" value="UPF0750 MEMBRANE PROTEIN YITT"/>
    <property type="match status" value="1"/>
</dbReference>
<dbReference type="KEGG" id="pgb:H744_2c3037"/>
<reference evidence="7 8" key="1">
    <citation type="submission" date="2013-05" db="EMBL/GenBank/DDBJ databases">
        <title>Complete genome sequence of the lipase-producing bacterium Photobacterium gaetbulicola Gung47.</title>
        <authorList>
            <person name="Kim Y.-O."/>
        </authorList>
    </citation>
    <scope>NUCLEOTIDE SEQUENCE [LARGE SCALE GENOMIC DNA]</scope>
    <source>
        <strain evidence="7 8">Gung47</strain>
    </source>
</reference>
<proteinExistence type="predicted"/>